<evidence type="ECO:0000313" key="3">
    <source>
        <dbReference type="Proteomes" id="UP000674234"/>
    </source>
</evidence>
<dbReference type="GO" id="GO:0016787">
    <property type="term" value="F:hydrolase activity"/>
    <property type="evidence" value="ECO:0007669"/>
    <property type="project" value="UniProtKB-KW"/>
</dbReference>
<dbReference type="InterPro" id="IPR000073">
    <property type="entry name" value="AB_hydrolase_1"/>
</dbReference>
<dbReference type="AlphaFoldDB" id="A0A941AJW4"/>
<evidence type="ECO:0000313" key="2">
    <source>
        <dbReference type="EMBL" id="MBP2706810.1"/>
    </source>
</evidence>
<dbReference type="EMBL" id="JAFCNB010000014">
    <property type="protein sequence ID" value="MBP2706810.1"/>
    <property type="molecule type" value="Genomic_DNA"/>
</dbReference>
<feature type="domain" description="AB hydrolase-1" evidence="1">
    <location>
        <begin position="29"/>
        <end position="268"/>
    </location>
</feature>
<gene>
    <name evidence="2" type="ORF">JOL79_23665</name>
</gene>
<comment type="caution">
    <text evidence="2">The sequence shown here is derived from an EMBL/GenBank/DDBJ whole genome shotgun (WGS) entry which is preliminary data.</text>
</comment>
<sequence length="275" mass="29397">MSVSLVTHTVTSADGTQIGYRTAGAGPGVLVVPGALNDADDYAALADALAARFTVHTVQRRGRAGSGPQGDGYGIAAECADLSAVRAATGAQYVFGHSFGGLVALEAARRDPGITKLAVYEPGVSVQGLFPTDWIPRYREFLAQGRPFDAFAEFAIGTGPSAARRNPRWLMALILRAVFRGERRAKVFRLLEANLREHEEIGRLDDSYPGYREVSADVLLMAGGKSDLPYVPPAFDRLTEVLPAARVHTFARLDHFGPERKGAEVAEAVSAFLLG</sequence>
<dbReference type="Pfam" id="PF12697">
    <property type="entry name" value="Abhydrolase_6"/>
    <property type="match status" value="1"/>
</dbReference>
<keyword evidence="2" id="KW-0378">Hydrolase</keyword>
<dbReference type="RefSeq" id="WP_210158090.1">
    <property type="nucleotide sequence ID" value="NZ_JAFCNB010000014.1"/>
</dbReference>
<dbReference type="InterPro" id="IPR029058">
    <property type="entry name" value="AB_hydrolase_fold"/>
</dbReference>
<reference evidence="2" key="1">
    <citation type="submission" date="2021-02" db="EMBL/GenBank/DDBJ databases">
        <title>Draft genome sequence of Microbispora sp. RL4-1S isolated from rice leaves in Thailand.</title>
        <authorList>
            <person name="Muangham S."/>
            <person name="Duangmal K."/>
        </authorList>
    </citation>
    <scope>NUCLEOTIDE SEQUENCE</scope>
    <source>
        <strain evidence="2">RL4-1S</strain>
    </source>
</reference>
<dbReference type="Proteomes" id="UP000674234">
    <property type="component" value="Unassembled WGS sequence"/>
</dbReference>
<proteinExistence type="predicted"/>
<dbReference type="Gene3D" id="3.40.50.1820">
    <property type="entry name" value="alpha/beta hydrolase"/>
    <property type="match status" value="1"/>
</dbReference>
<organism evidence="2 3">
    <name type="scientific">Microbispora oryzae</name>
    <dbReference type="NCBI Taxonomy" id="2806554"/>
    <lineage>
        <taxon>Bacteria</taxon>
        <taxon>Bacillati</taxon>
        <taxon>Actinomycetota</taxon>
        <taxon>Actinomycetes</taxon>
        <taxon>Streptosporangiales</taxon>
        <taxon>Streptosporangiaceae</taxon>
        <taxon>Microbispora</taxon>
    </lineage>
</organism>
<protein>
    <submittedName>
        <fullName evidence="2">Alpha/beta hydrolase</fullName>
    </submittedName>
</protein>
<dbReference type="SUPFAM" id="SSF53474">
    <property type="entry name" value="alpha/beta-Hydrolases"/>
    <property type="match status" value="1"/>
</dbReference>
<keyword evidence="3" id="KW-1185">Reference proteome</keyword>
<dbReference type="InterPro" id="IPR050266">
    <property type="entry name" value="AB_hydrolase_sf"/>
</dbReference>
<dbReference type="GO" id="GO:0016020">
    <property type="term" value="C:membrane"/>
    <property type="evidence" value="ECO:0007669"/>
    <property type="project" value="TreeGrafter"/>
</dbReference>
<accession>A0A941AJW4</accession>
<dbReference type="PANTHER" id="PTHR43798">
    <property type="entry name" value="MONOACYLGLYCEROL LIPASE"/>
    <property type="match status" value="1"/>
</dbReference>
<evidence type="ECO:0000259" key="1">
    <source>
        <dbReference type="Pfam" id="PF12697"/>
    </source>
</evidence>
<dbReference type="PANTHER" id="PTHR43798:SF33">
    <property type="entry name" value="HYDROLASE, PUTATIVE (AFU_ORTHOLOGUE AFUA_2G14860)-RELATED"/>
    <property type="match status" value="1"/>
</dbReference>
<name>A0A941AJW4_9ACTN</name>